<feature type="transmembrane region" description="Helical" evidence="1">
    <location>
        <begin position="7"/>
        <end position="24"/>
    </location>
</feature>
<keyword evidence="1" id="KW-1133">Transmembrane helix</keyword>
<dbReference type="AlphaFoldDB" id="B5RKU4"/>
<reference evidence="2 3" key="1">
    <citation type="journal article" date="2008" name="PLoS Genet.">
        <title>The genome of Borrelia recurrentis, the agent of deadly louse-borne relapsing fever, is a degraded subset of tick-borne Borrelia duttonii.</title>
        <authorList>
            <person name="Lescot M."/>
            <person name="Audic S."/>
            <person name="Robert C."/>
            <person name="Nguyen T.T."/>
            <person name="Blanc G."/>
            <person name="Cutler S.J."/>
            <person name="Wincker P."/>
            <person name="Couloux A."/>
            <person name="Claverie J.-M."/>
            <person name="Raoult D."/>
            <person name="Drancourt M."/>
        </authorList>
    </citation>
    <scope>NUCLEOTIDE SEQUENCE [LARGE SCALE GENOMIC DNA]</scope>
    <source>
        <strain evidence="2 3">Ly</strain>
    </source>
</reference>
<dbReference type="eggNOG" id="ENOG5031CHQ">
    <property type="taxonomic scope" value="Bacteria"/>
</dbReference>
<proteinExistence type="predicted"/>
<evidence type="ECO:0000313" key="3">
    <source>
        <dbReference type="Proteomes" id="UP000000611"/>
    </source>
</evidence>
<keyword evidence="1" id="KW-0812">Transmembrane</keyword>
<gene>
    <name evidence="2" type="ordered locus">BDU_47</name>
</gene>
<evidence type="ECO:0000313" key="2">
    <source>
        <dbReference type="EMBL" id="ACH93005.1"/>
    </source>
</evidence>
<dbReference type="RefSeq" id="WP_012537817.1">
    <property type="nucleotide sequence ID" value="NC_011229.1"/>
</dbReference>
<dbReference type="STRING" id="412419.BDU_47"/>
<dbReference type="KEGG" id="bdu:BDU_47"/>
<dbReference type="OrthoDB" id="350349at2"/>
<dbReference type="HOGENOM" id="CLU_069999_0_0_12"/>
<dbReference type="EMBL" id="CP000976">
    <property type="protein sequence ID" value="ACH93005.1"/>
    <property type="molecule type" value="Genomic_DNA"/>
</dbReference>
<organism evidence="2 3">
    <name type="scientific">Borrelia duttonii (strain Ly)</name>
    <dbReference type="NCBI Taxonomy" id="412419"/>
    <lineage>
        <taxon>Bacteria</taxon>
        <taxon>Pseudomonadati</taxon>
        <taxon>Spirochaetota</taxon>
        <taxon>Spirochaetia</taxon>
        <taxon>Spirochaetales</taxon>
        <taxon>Borreliaceae</taxon>
        <taxon>Borrelia</taxon>
    </lineage>
</organism>
<sequence>MNKGNFIYCNFLFFIINIVSSFAFEKNKQNIYELDFNSERQEFLVNINSKFNLCFKDEAWIYIKNNKNNPFIKFLSESYQNGAMFSFQTSKNVGIVMLTFKYQNVKDSREFTKNVILRIVNQEKSLNLDQMDPEGNLNLDKDIKNGEDFGLNNQSGHNVDLKDIMRRALNLYHINDYKGAIELLNKYDFNSDEYILLKAELYYKNGDYLNSYLNYLSLRDDFFNQIFVNLISLGIKLNKVENVLRDVRFLVENNIDFDEDTYLDILEFLLTNGEHEFYSSLSSLYYPKYVSSKFEDRYNYLLGKFYETESKYKDFVKSLSYYKRVIDSYPFSSYYELSKLRFLFLKRFF</sequence>
<protein>
    <submittedName>
        <fullName evidence="2">Uncharacterized conserved protein</fullName>
    </submittedName>
</protein>
<keyword evidence="1" id="KW-0472">Membrane</keyword>
<keyword evidence="3" id="KW-1185">Reference proteome</keyword>
<dbReference type="Proteomes" id="UP000000611">
    <property type="component" value="Chromosome"/>
</dbReference>
<evidence type="ECO:0000256" key="1">
    <source>
        <dbReference type="SAM" id="Phobius"/>
    </source>
</evidence>
<accession>B5RKU4</accession>
<name>B5RKU4_BORDL</name>